<protein>
    <submittedName>
        <fullName evidence="1">Uncharacterized protein</fullName>
    </submittedName>
</protein>
<organism evidence="1 2">
    <name type="scientific">Nitrososphaera viennensis EN76</name>
    <dbReference type="NCBI Taxonomy" id="926571"/>
    <lineage>
        <taxon>Archaea</taxon>
        <taxon>Nitrososphaerota</taxon>
        <taxon>Nitrososphaeria</taxon>
        <taxon>Nitrososphaerales</taxon>
        <taxon>Nitrososphaeraceae</taxon>
        <taxon>Nitrososphaera</taxon>
    </lineage>
</organism>
<dbReference type="EMBL" id="CP007536">
    <property type="protein sequence ID" value="AIC16838.1"/>
    <property type="molecule type" value="Genomic_DNA"/>
</dbReference>
<dbReference type="AlphaFoldDB" id="A0A060HMX0"/>
<gene>
    <name evidence="1" type="ORF">NVIE_025680</name>
</gene>
<name>A0A060HMX0_9ARCH</name>
<keyword evidence="2" id="KW-1185">Reference proteome</keyword>
<accession>A0A060HMX0</accession>
<proteinExistence type="predicted"/>
<reference evidence="1 2" key="1">
    <citation type="journal article" date="2014" name="Int. J. Syst. Evol. Microbiol.">
        <title>Nitrososphaera viennensis gen. nov., sp. nov., an aerobic and mesophilic, ammonia-oxidizing archaeon from soil and a member of the archaeal phylum Thaumarchaeota.</title>
        <authorList>
            <person name="Stieglmeier M."/>
            <person name="Klingl A."/>
            <person name="Alves R.J."/>
            <person name="Rittmann S.K."/>
            <person name="Melcher M."/>
            <person name="Leisch N."/>
            <person name="Schleper C."/>
        </authorList>
    </citation>
    <scope>NUCLEOTIDE SEQUENCE [LARGE SCALE GENOMIC DNA]</scope>
    <source>
        <strain evidence="1">EN76</strain>
    </source>
</reference>
<dbReference type="KEGG" id="nvn:NVIE_025680"/>
<sequence>MIILLAVAMELDDVKNTVNIQRELEADIGLK</sequence>
<evidence type="ECO:0000313" key="2">
    <source>
        <dbReference type="Proteomes" id="UP000027093"/>
    </source>
</evidence>
<evidence type="ECO:0000313" key="1">
    <source>
        <dbReference type="EMBL" id="AIC16838.1"/>
    </source>
</evidence>
<dbReference type="HOGENOM" id="CLU_3394542_0_0_2"/>
<dbReference type="Proteomes" id="UP000027093">
    <property type="component" value="Chromosome"/>
</dbReference>